<dbReference type="PANTHER" id="PTHR31306">
    <property type="entry name" value="ALPHA-1,6-MANNOSYLTRANSFERASE MNN11-RELATED"/>
    <property type="match status" value="1"/>
</dbReference>
<dbReference type="Gene3D" id="3.90.550.10">
    <property type="entry name" value="Spore Coat Polysaccharide Biosynthesis Protein SpsA, Chain A"/>
    <property type="match status" value="1"/>
</dbReference>
<dbReference type="EMBL" id="RZGK01000007">
    <property type="protein sequence ID" value="KAF9698013.1"/>
    <property type="molecule type" value="Genomic_DNA"/>
</dbReference>
<evidence type="ECO:0000256" key="4">
    <source>
        <dbReference type="SAM" id="MobiDB-lite"/>
    </source>
</evidence>
<evidence type="ECO:0008006" key="7">
    <source>
        <dbReference type="Google" id="ProtNLM"/>
    </source>
</evidence>
<protein>
    <recommendedName>
        <fullName evidence="7">Nucleotide-diphospho-sugar transferase domain-containing protein</fullName>
    </recommendedName>
</protein>
<dbReference type="OrthoDB" id="3763672at2759"/>
<dbReference type="Pfam" id="PF05637">
    <property type="entry name" value="Glyco_transf_34"/>
    <property type="match status" value="1"/>
</dbReference>
<keyword evidence="6" id="KW-1185">Reference proteome</keyword>
<feature type="region of interest" description="Disordered" evidence="4">
    <location>
        <begin position="384"/>
        <end position="408"/>
    </location>
</feature>
<comment type="caution">
    <text evidence="5">The sequence shown here is derived from an EMBL/GenBank/DDBJ whole genome shotgun (WGS) entry which is preliminary data.</text>
</comment>
<dbReference type="GO" id="GO:0006487">
    <property type="term" value="P:protein N-linked glycosylation"/>
    <property type="evidence" value="ECO:0007669"/>
    <property type="project" value="TreeGrafter"/>
</dbReference>
<evidence type="ECO:0000256" key="1">
    <source>
        <dbReference type="ARBA" id="ARBA00005664"/>
    </source>
</evidence>
<evidence type="ECO:0000256" key="3">
    <source>
        <dbReference type="ARBA" id="ARBA00022679"/>
    </source>
</evidence>
<organism evidence="5 6">
    <name type="scientific">Ascochyta lentis</name>
    <dbReference type="NCBI Taxonomy" id="205686"/>
    <lineage>
        <taxon>Eukaryota</taxon>
        <taxon>Fungi</taxon>
        <taxon>Dikarya</taxon>
        <taxon>Ascomycota</taxon>
        <taxon>Pezizomycotina</taxon>
        <taxon>Dothideomycetes</taxon>
        <taxon>Pleosporomycetidae</taxon>
        <taxon>Pleosporales</taxon>
        <taxon>Pleosporineae</taxon>
        <taxon>Didymellaceae</taxon>
        <taxon>Ascochyta</taxon>
    </lineage>
</organism>
<proteinExistence type="inferred from homology"/>
<keyword evidence="2" id="KW-0328">Glycosyltransferase</keyword>
<dbReference type="InterPro" id="IPR029044">
    <property type="entry name" value="Nucleotide-diphossugar_trans"/>
</dbReference>
<sequence>MPGPVFSPHRIVALAVALFFVSVFIYSAASIHHGNDPVQQFRDSANGAANGAANIFKGEKPTTSDLFLKLYESIRTNVSAPTYKDTSGQVYKINEHGPWWKKPLRNEILIVDIDTRVPDGENELWNGNRMDWPNMNAKKDGGMVSASFMNHFLYSQIHGYDYRFFNAKEMESSGYHNTWVKPHVLAQLLESYRFVVFLDADATIQHLELPIEWLFNRWGITPATSIAMPLDTRQILNGDENASNDSKGKLALNTGVVIAQALPYTTEMMTAWKDCPNEKQYPGCRNWKQNWSHEQKAFSEYIRWDYNPSGNEIVEIPCDDAMGYPGINEHAHILSKCAGTFLRHHTVDKSMTKQSTEEAMSQVMADLAHKMLHENQGKYWFKESEKKGNSGRMGGNEPVIPGKSDSAA</sequence>
<gene>
    <name evidence="5" type="ORF">EKO04_004024</name>
</gene>
<dbReference type="AlphaFoldDB" id="A0A8H7J9H4"/>
<evidence type="ECO:0000256" key="2">
    <source>
        <dbReference type="ARBA" id="ARBA00022676"/>
    </source>
</evidence>
<reference evidence="5" key="2">
    <citation type="submission" date="2020-09" db="EMBL/GenBank/DDBJ databases">
        <title>Reference genome assembly for Australian Ascochyta lentis isolate Al4.</title>
        <authorList>
            <person name="Lee R.C."/>
            <person name="Farfan-Caceres L.M."/>
            <person name="Debler J.W."/>
            <person name="Williams A.H."/>
            <person name="Henares B.M."/>
        </authorList>
    </citation>
    <scope>NUCLEOTIDE SEQUENCE</scope>
    <source>
        <strain evidence="5">Al4</strain>
    </source>
</reference>
<evidence type="ECO:0000313" key="5">
    <source>
        <dbReference type="EMBL" id="KAF9698013.1"/>
    </source>
</evidence>
<dbReference type="InterPro" id="IPR008630">
    <property type="entry name" value="Glyco_trans_34"/>
</dbReference>
<keyword evidence="3" id="KW-0808">Transferase</keyword>
<reference evidence="5" key="1">
    <citation type="submission" date="2018-12" db="EMBL/GenBank/DDBJ databases">
        <authorList>
            <person name="Syme R.A."/>
            <person name="Farfan-Caceres L."/>
            <person name="Lichtenzveig J."/>
        </authorList>
    </citation>
    <scope>NUCLEOTIDE SEQUENCE</scope>
    <source>
        <strain evidence="5">Al4</strain>
    </source>
</reference>
<dbReference type="PANTHER" id="PTHR31306:SF3">
    <property type="entry name" value="NUCLEOTIDE-DIPHOSPHO-SUGAR TRANSFERASE DOMAIN-CONTAINING PROTEIN"/>
    <property type="match status" value="1"/>
</dbReference>
<name>A0A8H7J9H4_9PLEO</name>
<dbReference type="GO" id="GO:0016757">
    <property type="term" value="F:glycosyltransferase activity"/>
    <property type="evidence" value="ECO:0007669"/>
    <property type="project" value="UniProtKB-KW"/>
</dbReference>
<comment type="similarity">
    <text evidence="1">Belongs to the glycosyltransferase 34 family.</text>
</comment>
<accession>A0A8H7J9H4</accession>
<evidence type="ECO:0000313" key="6">
    <source>
        <dbReference type="Proteomes" id="UP000651452"/>
    </source>
</evidence>
<dbReference type="Proteomes" id="UP000651452">
    <property type="component" value="Unassembled WGS sequence"/>
</dbReference>
<dbReference type="GO" id="GO:0000139">
    <property type="term" value="C:Golgi membrane"/>
    <property type="evidence" value="ECO:0007669"/>
    <property type="project" value="TreeGrafter"/>
</dbReference>